<reference evidence="1 2" key="1">
    <citation type="submission" date="2020-11" db="EMBL/GenBank/DDBJ databases">
        <authorList>
            <person name="Wallbank WR R."/>
            <person name="Pardo Diaz C."/>
            <person name="Kozak K."/>
            <person name="Martin S."/>
            <person name="Jiggins C."/>
            <person name="Moest M."/>
            <person name="Warren A I."/>
            <person name="Generalovic N T."/>
            <person name="Byers J.R.P. K."/>
            <person name="Montejo-Kovacevich G."/>
            <person name="Yen C E."/>
        </authorList>
    </citation>
    <scope>NUCLEOTIDE SEQUENCE [LARGE SCALE GENOMIC DNA]</scope>
</reference>
<dbReference type="EMBL" id="LR899010">
    <property type="protein sequence ID" value="CAD7082418.1"/>
    <property type="molecule type" value="Genomic_DNA"/>
</dbReference>
<evidence type="ECO:0000313" key="1">
    <source>
        <dbReference type="EMBL" id="CAD7082418.1"/>
    </source>
</evidence>
<dbReference type="Proteomes" id="UP000594454">
    <property type="component" value="Chromosome 2"/>
</dbReference>
<keyword evidence="2" id="KW-1185">Reference proteome</keyword>
<sequence>MTLNISPPNIRIPNLKDNHNLSMGTPYYPARNDGDNTSQVCVTLHYCVHEYAINRDKIINLAALESGATSSPGFWFEEELRYLKGSTKVYMSHDSYPNKYGLKFAGGNEAHFKKGIAYGMDSYGILRYIERECVHMYMQPK</sequence>
<organism evidence="1 2">
    <name type="scientific">Hermetia illucens</name>
    <name type="common">Black soldier fly</name>
    <dbReference type="NCBI Taxonomy" id="343691"/>
    <lineage>
        <taxon>Eukaryota</taxon>
        <taxon>Metazoa</taxon>
        <taxon>Ecdysozoa</taxon>
        <taxon>Arthropoda</taxon>
        <taxon>Hexapoda</taxon>
        <taxon>Insecta</taxon>
        <taxon>Pterygota</taxon>
        <taxon>Neoptera</taxon>
        <taxon>Endopterygota</taxon>
        <taxon>Diptera</taxon>
        <taxon>Brachycera</taxon>
        <taxon>Stratiomyomorpha</taxon>
        <taxon>Stratiomyidae</taxon>
        <taxon>Hermetiinae</taxon>
        <taxon>Hermetia</taxon>
    </lineage>
</organism>
<evidence type="ECO:0000313" key="2">
    <source>
        <dbReference type="Proteomes" id="UP000594454"/>
    </source>
</evidence>
<protein>
    <submittedName>
        <fullName evidence="1">Uncharacterized protein</fullName>
    </submittedName>
</protein>
<dbReference type="InParanoid" id="A0A7R8UKN2"/>
<proteinExistence type="predicted"/>
<dbReference type="AlphaFoldDB" id="A0A7R8UKN2"/>
<gene>
    <name evidence="1" type="ORF">HERILL_LOCUS5453</name>
</gene>
<accession>A0A7R8UKN2</accession>
<name>A0A7R8UKN2_HERIL</name>